<dbReference type="RefSeq" id="WP_283345215.1">
    <property type="nucleotide sequence ID" value="NZ_JASHIF010000011.1"/>
</dbReference>
<dbReference type="SMART" id="SM00060">
    <property type="entry name" value="FN3"/>
    <property type="match status" value="3"/>
</dbReference>
<dbReference type="PROSITE" id="PS50853">
    <property type="entry name" value="FN3"/>
    <property type="match status" value="1"/>
</dbReference>
<evidence type="ECO:0000313" key="3">
    <source>
        <dbReference type="Proteomes" id="UP001236507"/>
    </source>
</evidence>
<dbReference type="InterPro" id="IPR036116">
    <property type="entry name" value="FN3_sf"/>
</dbReference>
<proteinExistence type="predicted"/>
<evidence type="ECO:0000313" key="2">
    <source>
        <dbReference type="EMBL" id="MDI9860539.1"/>
    </source>
</evidence>
<reference evidence="2 3" key="1">
    <citation type="submission" date="2023-05" db="EMBL/GenBank/DDBJ databases">
        <title>Novel species of genus Flectobacillus isolated from stream in China.</title>
        <authorList>
            <person name="Lu H."/>
        </authorList>
    </citation>
    <scope>NUCLEOTIDE SEQUENCE [LARGE SCALE GENOMIC DNA]</scope>
    <source>
        <strain evidence="2 3">KCTC 42575</strain>
    </source>
</reference>
<feature type="domain" description="Fibronectin type-III" evidence="1">
    <location>
        <begin position="562"/>
        <end position="653"/>
    </location>
</feature>
<dbReference type="InterPro" id="IPR003961">
    <property type="entry name" value="FN3_dom"/>
</dbReference>
<dbReference type="EMBL" id="JASHIF010000011">
    <property type="protein sequence ID" value="MDI9860539.1"/>
    <property type="molecule type" value="Genomic_DNA"/>
</dbReference>
<gene>
    <name evidence="2" type="ORF">QM524_15095</name>
</gene>
<evidence type="ECO:0000259" key="1">
    <source>
        <dbReference type="PROSITE" id="PS50853"/>
    </source>
</evidence>
<sequence length="653" mass="74278">MSAPIFSQNLQTYVGKNGIFILFGKNIPINFNYQLERKIAASTEWEPVTNITVDRSAQSLLLRLRQAHRKNSFYEVPGDTVFKRFSKLMNRAVISDSLYEFNASPLMLETAGLGYFDTEVQPNQTYQYRLTSNSPKVSEQTSAPIRFVAQKPKYELVFNKSLPEEDLVGLEWRISKRGNLPFSWKVYRQYYLQTTMQEIPVIKFFTASRDSVILRTIDRQTSAKRLYRYMIIPYDAFGNEGTPSDTILVKNVKPYSDIPILQHFTADSDNQRRGILLKWSFDKAIALKDLQLYRSKSFEGPYQAIATLQPADTTYLDSKVEPIETYFYYLKMNSLYNQGYPSVKVAGMLEGIEQAVLPPKNLTIKQQGTIVTLSWTRSERNTRGYYVYRGEGYKGKQVQASDLVYSKDSLVSYTDNIQNLDSTQVYSYSVVSFNTSYNTSPNSNSVYTVPSAALSLPTPIGLAAYRQSNNKVLVIWKDMTVISPYVTGYELYRREVNPTSNKALDDYKIIFQNSVANIQNSFVDSLGITGKSYEYAVKSVGHHNFQSALSAPTTILLSKVLPPPPAGLKVITDNQSIIVEWDKPAFKNLKNYKVYRFDSQSRTPLLVQTLPVGINTYKDAGLPKGKDYFYKVSVVDSQNQESILSDEVGISWQ</sequence>
<dbReference type="Proteomes" id="UP001236507">
    <property type="component" value="Unassembled WGS sequence"/>
</dbReference>
<accession>A0ABT6YAC2</accession>
<dbReference type="InterPro" id="IPR013783">
    <property type="entry name" value="Ig-like_fold"/>
</dbReference>
<name>A0ABT6YAC2_9BACT</name>
<dbReference type="Gene3D" id="2.60.40.10">
    <property type="entry name" value="Immunoglobulins"/>
    <property type="match status" value="4"/>
</dbReference>
<comment type="caution">
    <text evidence="2">The sequence shown here is derived from an EMBL/GenBank/DDBJ whole genome shotgun (WGS) entry which is preliminary data.</text>
</comment>
<keyword evidence="3" id="KW-1185">Reference proteome</keyword>
<protein>
    <recommendedName>
        <fullName evidence="1">Fibronectin type-III domain-containing protein</fullName>
    </recommendedName>
</protein>
<dbReference type="SUPFAM" id="SSF49265">
    <property type="entry name" value="Fibronectin type III"/>
    <property type="match status" value="2"/>
</dbReference>
<organism evidence="2 3">
    <name type="scientific">Flectobacillus roseus</name>
    <dbReference type="NCBI Taxonomy" id="502259"/>
    <lineage>
        <taxon>Bacteria</taxon>
        <taxon>Pseudomonadati</taxon>
        <taxon>Bacteroidota</taxon>
        <taxon>Cytophagia</taxon>
        <taxon>Cytophagales</taxon>
        <taxon>Flectobacillaceae</taxon>
        <taxon>Flectobacillus</taxon>
    </lineage>
</organism>